<dbReference type="InterPro" id="IPR005018">
    <property type="entry name" value="DOMON_domain"/>
</dbReference>
<dbReference type="OrthoDB" id="2448405at2759"/>
<dbReference type="PROSITE" id="PS50836">
    <property type="entry name" value="DOMON"/>
    <property type="match status" value="1"/>
</dbReference>
<dbReference type="OMA" id="RSPENNC"/>
<proteinExistence type="predicted"/>
<dbReference type="InterPro" id="IPR045266">
    <property type="entry name" value="DOH_DOMON"/>
</dbReference>
<evidence type="ECO:0000256" key="1">
    <source>
        <dbReference type="ARBA" id="ARBA00022737"/>
    </source>
</evidence>
<protein>
    <submittedName>
        <fullName evidence="3">Protein Skeletor, isoforms B/C</fullName>
    </submittedName>
</protein>
<dbReference type="InterPro" id="IPR052126">
    <property type="entry name" value="Spindle_Org/Thrombomodulin"/>
</dbReference>
<dbReference type="Pfam" id="PF25489">
    <property type="entry name" value="At5g54830"/>
    <property type="match status" value="1"/>
</dbReference>
<organism evidence="3 4">
    <name type="scientific">Stegodyphus mimosarum</name>
    <name type="common">African social velvet spider</name>
    <dbReference type="NCBI Taxonomy" id="407821"/>
    <lineage>
        <taxon>Eukaryota</taxon>
        <taxon>Metazoa</taxon>
        <taxon>Ecdysozoa</taxon>
        <taxon>Arthropoda</taxon>
        <taxon>Chelicerata</taxon>
        <taxon>Arachnida</taxon>
        <taxon>Araneae</taxon>
        <taxon>Araneomorphae</taxon>
        <taxon>Entelegynae</taxon>
        <taxon>Eresoidea</taxon>
        <taxon>Eresidae</taxon>
        <taxon>Stegodyphus</taxon>
    </lineage>
</organism>
<feature type="domain" description="DOMON" evidence="2">
    <location>
        <begin position="1"/>
        <end position="96"/>
    </location>
</feature>
<feature type="non-terminal residue" evidence="3">
    <location>
        <position position="364"/>
    </location>
</feature>
<dbReference type="InterPro" id="IPR057443">
    <property type="entry name" value="At5g54830-like"/>
</dbReference>
<dbReference type="PANTHER" id="PTHR24036:SF16">
    <property type="entry name" value="KNICKKOPF"/>
    <property type="match status" value="1"/>
</dbReference>
<gene>
    <name evidence="3" type="ORF">X975_18189</name>
</gene>
<accession>A0A087TY02</accession>
<dbReference type="EMBL" id="KK117266">
    <property type="protein sequence ID" value="KFM69991.1"/>
    <property type="molecule type" value="Genomic_DNA"/>
</dbReference>
<dbReference type="CDD" id="cd09631">
    <property type="entry name" value="DOMON_DOH"/>
    <property type="match status" value="1"/>
</dbReference>
<keyword evidence="1" id="KW-0677">Repeat</keyword>
<reference evidence="3 4" key="1">
    <citation type="submission" date="2013-11" db="EMBL/GenBank/DDBJ databases">
        <title>Genome sequencing of Stegodyphus mimosarum.</title>
        <authorList>
            <person name="Bechsgaard J."/>
        </authorList>
    </citation>
    <scope>NUCLEOTIDE SEQUENCE [LARGE SCALE GENOMIC DNA]</scope>
</reference>
<dbReference type="Proteomes" id="UP000054359">
    <property type="component" value="Unassembled WGS sequence"/>
</dbReference>
<sequence length="364" mass="41133">MIGSDVAVAYMDGLLGITADYNISGKFPCSNVLGKNGGVCPDEKVGGVPNGYQIHTYVRKDGITVITYRRNLLNTEDSGDKVFNQEGDTYLIWAVGKYNSFKEPTYHRLVLRGDLKLNLGRKPGVKNCESFTRSRMKATEKFWGPLRIRDPQVTTFTVRVGVPGGMKGYFGMTGRSSPGVAWYVNGLLSPELYLRRNRRYTFVVEGGNDPYNARFYHPFYITDDPHGGYAKYSEEERQSKKIYAGVEFDRRGRPHPSAAGRLCSWVHNTSHRYSMDDYPTYPKFRNSLMLKCSEGEPSILHFTPNASAPDLLYYQSYTQRDMGWKIFIVDEIINAAPSSLHISMISVISCVVTVLLWTGIRENV</sequence>
<dbReference type="PANTHER" id="PTHR24036">
    <property type="entry name" value="SKELETOR-RELATED"/>
    <property type="match status" value="1"/>
</dbReference>
<name>A0A087TY02_STEMI</name>
<dbReference type="AlphaFoldDB" id="A0A087TY02"/>
<evidence type="ECO:0000313" key="3">
    <source>
        <dbReference type="EMBL" id="KFM69991.1"/>
    </source>
</evidence>
<evidence type="ECO:0000259" key="2">
    <source>
        <dbReference type="PROSITE" id="PS50836"/>
    </source>
</evidence>
<evidence type="ECO:0000313" key="4">
    <source>
        <dbReference type="Proteomes" id="UP000054359"/>
    </source>
</evidence>
<keyword evidence="4" id="KW-1185">Reference proteome</keyword>